<dbReference type="InterPro" id="IPR011333">
    <property type="entry name" value="SKP1/BTB/POZ_sf"/>
</dbReference>
<reference evidence="2 3" key="1">
    <citation type="submission" date="2016-06" db="EMBL/GenBank/DDBJ databases">
        <title>Living apart together: crosstalk between the core and supernumerary genomes in a fungal plant pathogen.</title>
        <authorList>
            <person name="Vanheule A."/>
            <person name="Audenaert K."/>
            <person name="Warris S."/>
            <person name="Van De Geest H."/>
            <person name="Schijlen E."/>
            <person name="Hofte M."/>
            <person name="De Saeger S."/>
            <person name="Haesaert G."/>
            <person name="Waalwijk C."/>
            <person name="Van Der Lee T."/>
        </authorList>
    </citation>
    <scope>NUCLEOTIDE SEQUENCE [LARGE SCALE GENOMIC DNA]</scope>
    <source>
        <strain evidence="2 3">2516</strain>
    </source>
</reference>
<dbReference type="STRING" id="36050.A0A1B8AQ12"/>
<organism evidence="2 3">
    <name type="scientific">Fusarium poae</name>
    <dbReference type="NCBI Taxonomy" id="36050"/>
    <lineage>
        <taxon>Eukaryota</taxon>
        <taxon>Fungi</taxon>
        <taxon>Dikarya</taxon>
        <taxon>Ascomycota</taxon>
        <taxon>Pezizomycotina</taxon>
        <taxon>Sordariomycetes</taxon>
        <taxon>Hypocreomycetidae</taxon>
        <taxon>Hypocreales</taxon>
        <taxon>Nectriaceae</taxon>
        <taxon>Fusarium</taxon>
    </lineage>
</organism>
<evidence type="ECO:0000313" key="2">
    <source>
        <dbReference type="EMBL" id="OBS22615.1"/>
    </source>
</evidence>
<dbReference type="InterPro" id="IPR000210">
    <property type="entry name" value="BTB/POZ_dom"/>
</dbReference>
<evidence type="ECO:0000313" key="3">
    <source>
        <dbReference type="Proteomes" id="UP000091967"/>
    </source>
</evidence>
<accession>A0A1B8AQ12</accession>
<sequence length="238" mass="27003">METPGLDQFLVSLKEYYNTSDLSDAVITCEDKVFKIHRIVLSAHSKYFAKQLNGNWKETSERKVEIKDFDPSVVEAMLCFVYSFDYRNTCGTSSMIFDAQVYQIADKYDIPALKAHSKEKFASAVAAGWNMDDFPLSVSVVYDSTPQEDRGLRDLAVEISRKNIDTLLGRDGFCELLRKTADFAADLIPFLCGGPSYGKHYKCPSCAHKFHGDYNKGSFYCPKCAKTYSDWISYQTHD</sequence>
<name>A0A1B8AQ12_FUSPO</name>
<dbReference type="AlphaFoldDB" id="A0A1B8AQ12"/>
<dbReference type="SMART" id="SM00225">
    <property type="entry name" value="BTB"/>
    <property type="match status" value="1"/>
</dbReference>
<feature type="domain" description="BTB" evidence="1">
    <location>
        <begin position="23"/>
        <end position="83"/>
    </location>
</feature>
<dbReference type="Proteomes" id="UP000091967">
    <property type="component" value="Unassembled WGS sequence"/>
</dbReference>
<comment type="caution">
    <text evidence="2">The sequence shown here is derived from an EMBL/GenBank/DDBJ whole genome shotgun (WGS) entry which is preliminary data.</text>
</comment>
<dbReference type="Gene3D" id="3.30.710.10">
    <property type="entry name" value="Potassium Channel Kv1.1, Chain A"/>
    <property type="match status" value="1"/>
</dbReference>
<dbReference type="SUPFAM" id="SSF54695">
    <property type="entry name" value="POZ domain"/>
    <property type="match status" value="1"/>
</dbReference>
<dbReference type="OMA" id="QLDGPWK"/>
<evidence type="ECO:0000259" key="1">
    <source>
        <dbReference type="PROSITE" id="PS50097"/>
    </source>
</evidence>
<dbReference type="PANTHER" id="PTHR47843">
    <property type="entry name" value="BTB DOMAIN-CONTAINING PROTEIN-RELATED"/>
    <property type="match status" value="1"/>
</dbReference>
<dbReference type="SUPFAM" id="SSF57903">
    <property type="entry name" value="FYVE/PHD zinc finger"/>
    <property type="match status" value="1"/>
</dbReference>
<protein>
    <recommendedName>
        <fullName evidence="1">BTB domain-containing protein</fullName>
    </recommendedName>
</protein>
<proteinExistence type="predicted"/>
<dbReference type="PROSITE" id="PS50097">
    <property type="entry name" value="BTB"/>
    <property type="match status" value="1"/>
</dbReference>
<keyword evidence="3" id="KW-1185">Reference proteome</keyword>
<dbReference type="EMBL" id="LYXU01000003">
    <property type="protein sequence ID" value="OBS22615.1"/>
    <property type="molecule type" value="Genomic_DNA"/>
</dbReference>
<dbReference type="Pfam" id="PF00651">
    <property type="entry name" value="BTB"/>
    <property type="match status" value="1"/>
</dbReference>
<dbReference type="PANTHER" id="PTHR47843:SF5">
    <property type="entry name" value="BTB_POZ DOMAIN PROTEIN"/>
    <property type="match status" value="1"/>
</dbReference>
<gene>
    <name evidence="2" type="ORF">FPOA_08951</name>
</gene>
<dbReference type="InterPro" id="IPR011011">
    <property type="entry name" value="Znf_FYVE_PHD"/>
</dbReference>